<dbReference type="InterPro" id="IPR050570">
    <property type="entry name" value="Cell_wall_metabolism_enzyme"/>
</dbReference>
<dbReference type="InterPro" id="IPR016047">
    <property type="entry name" value="M23ase_b-sheet_dom"/>
</dbReference>
<accession>A0ABV3LIP1</accession>
<evidence type="ECO:0000259" key="2">
    <source>
        <dbReference type="Pfam" id="PF01551"/>
    </source>
</evidence>
<protein>
    <submittedName>
        <fullName evidence="3">M23 family metallopeptidase</fullName>
        <ecNumber evidence="3">3.4.-.-</ecNumber>
    </submittedName>
</protein>
<feature type="domain" description="M23ase beta-sheet core" evidence="2">
    <location>
        <begin position="173"/>
        <end position="243"/>
    </location>
</feature>
<dbReference type="EC" id="3.4.-.-" evidence="3"/>
<feature type="transmembrane region" description="Helical" evidence="1">
    <location>
        <begin position="44"/>
        <end position="63"/>
    </location>
</feature>
<evidence type="ECO:0000256" key="1">
    <source>
        <dbReference type="SAM" id="Phobius"/>
    </source>
</evidence>
<dbReference type="SUPFAM" id="SSF51261">
    <property type="entry name" value="Duplicated hybrid motif"/>
    <property type="match status" value="1"/>
</dbReference>
<keyword evidence="1" id="KW-0472">Membrane</keyword>
<organism evidence="3 4">
    <name type="scientific">Microbacterium profundi</name>
    <dbReference type="NCBI Taxonomy" id="450380"/>
    <lineage>
        <taxon>Bacteria</taxon>
        <taxon>Bacillati</taxon>
        <taxon>Actinomycetota</taxon>
        <taxon>Actinomycetes</taxon>
        <taxon>Micrococcales</taxon>
        <taxon>Microbacteriaceae</taxon>
        <taxon>Microbacterium</taxon>
    </lineage>
</organism>
<keyword evidence="3" id="KW-0378">Hydrolase</keyword>
<keyword evidence="4" id="KW-1185">Reference proteome</keyword>
<evidence type="ECO:0000313" key="3">
    <source>
        <dbReference type="EMBL" id="MEW1975767.1"/>
    </source>
</evidence>
<name>A0ABV3LIP1_9MICO</name>
<keyword evidence="1" id="KW-0812">Transmembrane</keyword>
<dbReference type="PANTHER" id="PTHR21666">
    <property type="entry name" value="PEPTIDASE-RELATED"/>
    <property type="match status" value="1"/>
</dbReference>
<keyword evidence="1" id="KW-1133">Transmembrane helix</keyword>
<gene>
    <name evidence="3" type="ORF">AB0301_11940</name>
</gene>
<dbReference type="RefSeq" id="WP_366233066.1">
    <property type="nucleotide sequence ID" value="NZ_JBFBMH010000017.1"/>
</dbReference>
<dbReference type="PANTHER" id="PTHR21666:SF270">
    <property type="entry name" value="MUREIN HYDROLASE ACTIVATOR ENVC"/>
    <property type="match status" value="1"/>
</dbReference>
<dbReference type="Gene3D" id="2.70.70.10">
    <property type="entry name" value="Glucose Permease (Domain IIA)"/>
    <property type="match status" value="1"/>
</dbReference>
<dbReference type="CDD" id="cd12797">
    <property type="entry name" value="M23_peptidase"/>
    <property type="match status" value="1"/>
</dbReference>
<proteinExistence type="predicted"/>
<dbReference type="GO" id="GO:0016787">
    <property type="term" value="F:hydrolase activity"/>
    <property type="evidence" value="ECO:0007669"/>
    <property type="project" value="UniProtKB-KW"/>
</dbReference>
<dbReference type="Proteomes" id="UP001553715">
    <property type="component" value="Unassembled WGS sequence"/>
</dbReference>
<dbReference type="EMBL" id="JBFBMH010000017">
    <property type="protein sequence ID" value="MEW1975767.1"/>
    <property type="molecule type" value="Genomic_DNA"/>
</dbReference>
<comment type="caution">
    <text evidence="3">The sequence shown here is derived from an EMBL/GenBank/DDBJ whole genome shotgun (WGS) entry which is preliminary data.</text>
</comment>
<sequence length="289" mass="31171">MKRALIAVYRVRMLILLVSTGILLAIALFGPLLAGVPRSVRSTLVGVALCGWGLTLVLVLLGPRVLPHSEAVRVESPVRGRWLAMNSPASKVPSHGVRMYGQAYAIDLVHEPDRESRPVFGTGSAMRPNDDYPAFGQPVFAMVDGVVVKASDWRRDHRARSTVPGLLYLMVEGMIRELGGPGFIVGNHVTIRTDEGQYATVAHLQRGSVSVRVGDTVRRGSAIAKCGNSGNSTEPHVHAQLMDRRSLFLAQGVPMVFTGITLGADPELHDALPRNEQHMGVAGGERAPR</sequence>
<dbReference type="InterPro" id="IPR011055">
    <property type="entry name" value="Dup_hybrid_motif"/>
</dbReference>
<dbReference type="Pfam" id="PF01551">
    <property type="entry name" value="Peptidase_M23"/>
    <property type="match status" value="1"/>
</dbReference>
<reference evidence="3 4" key="1">
    <citation type="submission" date="2024-06" db="EMBL/GenBank/DDBJ databases">
        <title>The Natural Products Discovery Center: Release of the First 8490 Sequenced Strains for Exploring Actinobacteria Biosynthetic Diversity.</title>
        <authorList>
            <person name="Kalkreuter E."/>
            <person name="Kautsar S.A."/>
            <person name="Yang D."/>
            <person name="Bader C.D."/>
            <person name="Teijaro C.N."/>
            <person name="Fluegel L."/>
            <person name="Davis C.M."/>
            <person name="Simpson J.R."/>
            <person name="Lauterbach L."/>
            <person name="Steele A.D."/>
            <person name="Gui C."/>
            <person name="Meng S."/>
            <person name="Li G."/>
            <person name="Viehrig K."/>
            <person name="Ye F."/>
            <person name="Su P."/>
            <person name="Kiefer A.F."/>
            <person name="Nichols A."/>
            <person name="Cepeda A.J."/>
            <person name="Yan W."/>
            <person name="Fan B."/>
            <person name="Jiang Y."/>
            <person name="Adhikari A."/>
            <person name="Zheng C.-J."/>
            <person name="Schuster L."/>
            <person name="Cowan T.M."/>
            <person name="Smanski M.J."/>
            <person name="Chevrette M.G."/>
            <person name="De Carvalho L.P.S."/>
            <person name="Shen B."/>
        </authorList>
    </citation>
    <scope>NUCLEOTIDE SEQUENCE [LARGE SCALE GENOMIC DNA]</scope>
    <source>
        <strain evidence="3 4">NPDC077434</strain>
    </source>
</reference>
<evidence type="ECO:0000313" key="4">
    <source>
        <dbReference type="Proteomes" id="UP001553715"/>
    </source>
</evidence>